<name>A0A328YNZ4_9FLAO</name>
<comment type="caution">
    <text evidence="11">The sequence shown here is derived from an EMBL/GenBank/DDBJ whole genome shotgun (WGS) entry which is preliminary data.</text>
</comment>
<evidence type="ECO:0000259" key="10">
    <source>
        <dbReference type="SMART" id="SM00387"/>
    </source>
</evidence>
<keyword evidence="8" id="KW-0175">Coiled coil</keyword>
<dbReference type="AlphaFoldDB" id="A0A328YNZ4"/>
<keyword evidence="9" id="KW-0812">Transmembrane</keyword>
<dbReference type="Gene3D" id="3.30.450.20">
    <property type="entry name" value="PAS domain"/>
    <property type="match status" value="1"/>
</dbReference>
<evidence type="ECO:0000313" key="12">
    <source>
        <dbReference type="Proteomes" id="UP000248840"/>
    </source>
</evidence>
<gene>
    <name evidence="11" type="ORF">CLV55_1015</name>
</gene>
<keyword evidence="9" id="KW-1133">Transmembrane helix</keyword>
<evidence type="ECO:0000256" key="5">
    <source>
        <dbReference type="ARBA" id="ARBA00022741"/>
    </source>
</evidence>
<evidence type="ECO:0000313" key="11">
    <source>
        <dbReference type="EMBL" id="RAR75310.1"/>
    </source>
</evidence>
<dbReference type="InterPro" id="IPR011495">
    <property type="entry name" value="Sig_transdc_His_kin_sub2_dim/P"/>
</dbReference>
<dbReference type="Pfam" id="PF07568">
    <property type="entry name" value="HisKA_2"/>
    <property type="match status" value="1"/>
</dbReference>
<evidence type="ECO:0000256" key="2">
    <source>
        <dbReference type="ARBA" id="ARBA00012438"/>
    </source>
</evidence>
<keyword evidence="4" id="KW-0808">Transferase</keyword>
<feature type="transmembrane region" description="Helical" evidence="9">
    <location>
        <begin position="388"/>
        <end position="412"/>
    </location>
</feature>
<dbReference type="Gene3D" id="3.30.565.10">
    <property type="entry name" value="Histidine kinase-like ATPase, C-terminal domain"/>
    <property type="match status" value="1"/>
</dbReference>
<protein>
    <recommendedName>
        <fullName evidence="2">histidine kinase</fullName>
        <ecNumber evidence="2">2.7.13.3</ecNumber>
    </recommendedName>
</protein>
<dbReference type="PANTHER" id="PTHR41523:SF8">
    <property type="entry name" value="ETHYLENE RESPONSE SENSOR PROTEIN"/>
    <property type="match status" value="1"/>
</dbReference>
<comment type="catalytic activity">
    <reaction evidence="1">
        <text>ATP + protein L-histidine = ADP + protein N-phospho-L-histidine.</text>
        <dbReference type="EC" id="2.7.13.3"/>
    </reaction>
</comment>
<dbReference type="InterPro" id="IPR003594">
    <property type="entry name" value="HATPase_dom"/>
</dbReference>
<dbReference type="Proteomes" id="UP000248840">
    <property type="component" value="Unassembled WGS sequence"/>
</dbReference>
<organism evidence="11 12">
    <name type="scientific">Flavobacterium aciduliphilum</name>
    <dbReference type="NCBI Taxonomy" id="1101402"/>
    <lineage>
        <taxon>Bacteria</taxon>
        <taxon>Pseudomonadati</taxon>
        <taxon>Bacteroidota</taxon>
        <taxon>Flavobacteriia</taxon>
        <taxon>Flavobacteriales</taxon>
        <taxon>Flavobacteriaceae</taxon>
        <taxon>Flavobacterium</taxon>
    </lineage>
</organism>
<dbReference type="GO" id="GO:0004673">
    <property type="term" value="F:protein histidine kinase activity"/>
    <property type="evidence" value="ECO:0007669"/>
    <property type="project" value="UniProtKB-EC"/>
</dbReference>
<keyword evidence="5" id="KW-0547">Nucleotide-binding</keyword>
<keyword evidence="12" id="KW-1185">Reference proteome</keyword>
<evidence type="ECO:0000256" key="4">
    <source>
        <dbReference type="ARBA" id="ARBA00022679"/>
    </source>
</evidence>
<dbReference type="GO" id="GO:0005524">
    <property type="term" value="F:ATP binding"/>
    <property type="evidence" value="ECO:0007669"/>
    <property type="project" value="UniProtKB-KW"/>
</dbReference>
<accession>A0A328YNZ4</accession>
<dbReference type="PANTHER" id="PTHR41523">
    <property type="entry name" value="TWO-COMPONENT SYSTEM SENSOR PROTEIN"/>
    <property type="match status" value="1"/>
</dbReference>
<dbReference type="InterPro" id="IPR036890">
    <property type="entry name" value="HATPase_C_sf"/>
</dbReference>
<dbReference type="EC" id="2.7.13.3" evidence="2"/>
<evidence type="ECO:0000256" key="8">
    <source>
        <dbReference type="SAM" id="Coils"/>
    </source>
</evidence>
<evidence type="ECO:0000256" key="6">
    <source>
        <dbReference type="ARBA" id="ARBA00022777"/>
    </source>
</evidence>
<evidence type="ECO:0000256" key="7">
    <source>
        <dbReference type="ARBA" id="ARBA00022840"/>
    </source>
</evidence>
<keyword evidence="7" id="KW-0067">ATP-binding</keyword>
<dbReference type="EMBL" id="QLSZ01000001">
    <property type="protein sequence ID" value="RAR75310.1"/>
    <property type="molecule type" value="Genomic_DNA"/>
</dbReference>
<feature type="domain" description="Histidine kinase/HSP90-like ATPase" evidence="10">
    <location>
        <begin position="544"/>
        <end position="640"/>
    </location>
</feature>
<dbReference type="SUPFAM" id="SSF55874">
    <property type="entry name" value="ATPase domain of HSP90 chaperone/DNA topoisomerase II/histidine kinase"/>
    <property type="match status" value="1"/>
</dbReference>
<keyword evidence="9" id="KW-0472">Membrane</keyword>
<dbReference type="SMART" id="SM00387">
    <property type="entry name" value="HATPase_c"/>
    <property type="match status" value="1"/>
</dbReference>
<evidence type="ECO:0000256" key="9">
    <source>
        <dbReference type="SAM" id="Phobius"/>
    </source>
</evidence>
<dbReference type="Gene3D" id="1.25.40.10">
    <property type="entry name" value="Tetratricopeptide repeat domain"/>
    <property type="match status" value="2"/>
</dbReference>
<reference evidence="11 12" key="1">
    <citation type="submission" date="2018-06" db="EMBL/GenBank/DDBJ databases">
        <title>Genomic Encyclopedia of Archaeal and Bacterial Type Strains, Phase II (KMG-II): from individual species to whole genera.</title>
        <authorList>
            <person name="Goeker M."/>
        </authorList>
    </citation>
    <scope>NUCLEOTIDE SEQUENCE [LARGE SCALE GENOMIC DNA]</scope>
    <source>
        <strain evidence="11 12">DSM 25663</strain>
    </source>
</reference>
<proteinExistence type="predicted"/>
<feature type="coiled-coil region" evidence="8">
    <location>
        <begin position="346"/>
        <end position="382"/>
    </location>
</feature>
<dbReference type="SUPFAM" id="SSF48452">
    <property type="entry name" value="TPR-like"/>
    <property type="match status" value="2"/>
</dbReference>
<dbReference type="InterPro" id="IPR011990">
    <property type="entry name" value="TPR-like_helical_dom_sf"/>
</dbReference>
<keyword evidence="6 11" id="KW-0418">Kinase</keyword>
<evidence type="ECO:0000256" key="1">
    <source>
        <dbReference type="ARBA" id="ARBA00000085"/>
    </source>
</evidence>
<keyword evidence="3" id="KW-0597">Phosphoprotein</keyword>
<sequence length="641" mass="74325">MEIATYKYYAELLKTTAQKKKDYNALGLYSLLNASYLVTKGDYKGSIENSNKASIIFKKNNNKQKYLDALFYNAVANYYNGNISFAEKEATDALIEAKKHHFYNQIASLQYFLGCSYARKNQLDKALKAQNIAILYFQKTKNDFGVINCYNEVITLYIYNENWDKATEYSDLILQLAAKLENLDIQTKSLLYTTVAAAYNGAKLYTKGLKYALKANKINLDIGNLEIIVNNLNVLTELYSSLKQTDLAIKYCKIILQYPVSDKYKLEAYNLLAKNYQIKKNYKSALYYQTKSVGIVNMLNNSDRCSNEIYRVLYKDLATIQYLLGDYTNAYRYLLKYTELNNKVVKNEKEKDINALLLKFDSKEKKIRLKQLEIQNKNKELTLKNQKYYLVLITSLLLASILILIILIIFYLKIYKKNKLILSQKNNLENFSKQVNDSLNVKNVLLKELHHRVKNNMQIIMSLLNIQAKESKNKSIQEFVTKAEDRIQSMSLIHRSLYESESVDKIDFKNYLEQLLVHFENARLNSGQTISIAIDIDSIYFDIITAIPLGLIINELLLNVYKHAFPNNFKGSISIIFEKIDEKEYIIYFKDNGVGYSESHSKNTLGLELVEMLIKQLQGTFVKLTDVQGTHYKIFFKEQTK</sequence>
<evidence type="ECO:0000256" key="3">
    <source>
        <dbReference type="ARBA" id="ARBA00022553"/>
    </source>
</evidence>